<evidence type="ECO:0000259" key="2">
    <source>
        <dbReference type="Pfam" id="PF20151"/>
    </source>
</evidence>
<feature type="transmembrane region" description="Helical" evidence="1">
    <location>
        <begin position="194"/>
        <end position="214"/>
    </location>
</feature>
<dbReference type="EMBL" id="WHVB01000008">
    <property type="protein sequence ID" value="KAF8480222.1"/>
    <property type="molecule type" value="Genomic_DNA"/>
</dbReference>
<organism evidence="3 4">
    <name type="scientific">Russula ochroleuca</name>
    <dbReference type="NCBI Taxonomy" id="152965"/>
    <lineage>
        <taxon>Eukaryota</taxon>
        <taxon>Fungi</taxon>
        <taxon>Dikarya</taxon>
        <taxon>Basidiomycota</taxon>
        <taxon>Agaricomycotina</taxon>
        <taxon>Agaricomycetes</taxon>
        <taxon>Russulales</taxon>
        <taxon>Russulaceae</taxon>
        <taxon>Russula</taxon>
    </lineage>
</organism>
<dbReference type="InterPro" id="IPR045340">
    <property type="entry name" value="DUF6533"/>
</dbReference>
<evidence type="ECO:0000313" key="4">
    <source>
        <dbReference type="Proteomes" id="UP000759537"/>
    </source>
</evidence>
<name>A0A9P5MW24_9AGAM</name>
<reference evidence="3" key="2">
    <citation type="journal article" date="2020" name="Nat. Commun.">
        <title>Large-scale genome sequencing of mycorrhizal fungi provides insights into the early evolution of symbiotic traits.</title>
        <authorList>
            <person name="Miyauchi S."/>
            <person name="Kiss E."/>
            <person name="Kuo A."/>
            <person name="Drula E."/>
            <person name="Kohler A."/>
            <person name="Sanchez-Garcia M."/>
            <person name="Morin E."/>
            <person name="Andreopoulos B."/>
            <person name="Barry K.W."/>
            <person name="Bonito G."/>
            <person name="Buee M."/>
            <person name="Carver A."/>
            <person name="Chen C."/>
            <person name="Cichocki N."/>
            <person name="Clum A."/>
            <person name="Culley D."/>
            <person name="Crous P.W."/>
            <person name="Fauchery L."/>
            <person name="Girlanda M."/>
            <person name="Hayes R.D."/>
            <person name="Keri Z."/>
            <person name="LaButti K."/>
            <person name="Lipzen A."/>
            <person name="Lombard V."/>
            <person name="Magnuson J."/>
            <person name="Maillard F."/>
            <person name="Murat C."/>
            <person name="Nolan M."/>
            <person name="Ohm R.A."/>
            <person name="Pangilinan J."/>
            <person name="Pereira M.F."/>
            <person name="Perotto S."/>
            <person name="Peter M."/>
            <person name="Pfister S."/>
            <person name="Riley R."/>
            <person name="Sitrit Y."/>
            <person name="Stielow J.B."/>
            <person name="Szollosi G."/>
            <person name="Zifcakova L."/>
            <person name="Stursova M."/>
            <person name="Spatafora J.W."/>
            <person name="Tedersoo L."/>
            <person name="Vaario L.M."/>
            <person name="Yamada A."/>
            <person name="Yan M."/>
            <person name="Wang P."/>
            <person name="Xu J."/>
            <person name="Bruns T."/>
            <person name="Baldrian P."/>
            <person name="Vilgalys R."/>
            <person name="Dunand C."/>
            <person name="Henrissat B."/>
            <person name="Grigoriev I.V."/>
            <person name="Hibbett D."/>
            <person name="Nagy L.G."/>
            <person name="Martin F.M."/>
        </authorList>
    </citation>
    <scope>NUCLEOTIDE SEQUENCE</scope>
    <source>
        <strain evidence="3">Prilba</strain>
    </source>
</reference>
<proteinExistence type="predicted"/>
<dbReference type="Proteomes" id="UP000759537">
    <property type="component" value="Unassembled WGS sequence"/>
</dbReference>
<evidence type="ECO:0000313" key="3">
    <source>
        <dbReference type="EMBL" id="KAF8480222.1"/>
    </source>
</evidence>
<feature type="transmembrane region" description="Helical" evidence="1">
    <location>
        <begin position="154"/>
        <end position="173"/>
    </location>
</feature>
<dbReference type="Pfam" id="PF20151">
    <property type="entry name" value="DUF6533"/>
    <property type="match status" value="1"/>
</dbReference>
<comment type="caution">
    <text evidence="3">The sequence shown here is derived from an EMBL/GenBank/DDBJ whole genome shotgun (WGS) entry which is preliminary data.</text>
</comment>
<accession>A0A9P5MW24</accession>
<protein>
    <recommendedName>
        <fullName evidence="2">DUF6533 domain-containing protein</fullName>
    </recommendedName>
</protein>
<dbReference type="AlphaFoldDB" id="A0A9P5MW24"/>
<feature type="transmembrane region" description="Helical" evidence="1">
    <location>
        <begin position="116"/>
        <end position="134"/>
    </location>
</feature>
<gene>
    <name evidence="3" type="ORF">DFH94DRAFT_466320</name>
</gene>
<sequence>MSKPSCAANPFTLSNALSLSAYIILFYDYVLTLPMEVDRYWCAGSHTWASTVFLGIRYLALVGHVPLLYHIYSPCEEEHIARFFATYHNLLVFLLTALIAVLLTMRVYALYFRNRWILCIVALEFIAGMVLWTLTKLLPGPAVTATWKRARLQAVAFSGLLVFDFTVFVLTMARSIRLWTQKEPFLHRIFIDGLVYYSVIWNLNLVNIIVLLVTNPDLDLSTPIFTNILSVVMISRLMINMRDPALHNPTDYDETLTTSHAGYVSTFMLDDVSTFVLDDMVVTRNRSSPPLDAA</sequence>
<feature type="domain" description="DUF6533" evidence="2">
    <location>
        <begin position="17"/>
        <end position="62"/>
    </location>
</feature>
<dbReference type="OrthoDB" id="3261349at2759"/>
<keyword evidence="1" id="KW-0812">Transmembrane</keyword>
<keyword evidence="1" id="KW-1133">Transmembrane helix</keyword>
<feature type="transmembrane region" description="Helical" evidence="1">
    <location>
        <begin position="84"/>
        <end position="104"/>
    </location>
</feature>
<feature type="transmembrane region" description="Helical" evidence="1">
    <location>
        <begin position="52"/>
        <end position="72"/>
    </location>
</feature>
<feature type="transmembrane region" description="Helical" evidence="1">
    <location>
        <begin position="220"/>
        <end position="239"/>
    </location>
</feature>
<evidence type="ECO:0000256" key="1">
    <source>
        <dbReference type="SAM" id="Phobius"/>
    </source>
</evidence>
<keyword evidence="4" id="KW-1185">Reference proteome</keyword>
<reference evidence="3" key="1">
    <citation type="submission" date="2019-10" db="EMBL/GenBank/DDBJ databases">
        <authorList>
            <consortium name="DOE Joint Genome Institute"/>
            <person name="Kuo A."/>
            <person name="Miyauchi S."/>
            <person name="Kiss E."/>
            <person name="Drula E."/>
            <person name="Kohler A."/>
            <person name="Sanchez-Garcia M."/>
            <person name="Andreopoulos B."/>
            <person name="Barry K.W."/>
            <person name="Bonito G."/>
            <person name="Buee M."/>
            <person name="Carver A."/>
            <person name="Chen C."/>
            <person name="Cichocki N."/>
            <person name="Clum A."/>
            <person name="Culley D."/>
            <person name="Crous P.W."/>
            <person name="Fauchery L."/>
            <person name="Girlanda M."/>
            <person name="Hayes R."/>
            <person name="Keri Z."/>
            <person name="LaButti K."/>
            <person name="Lipzen A."/>
            <person name="Lombard V."/>
            <person name="Magnuson J."/>
            <person name="Maillard F."/>
            <person name="Morin E."/>
            <person name="Murat C."/>
            <person name="Nolan M."/>
            <person name="Ohm R."/>
            <person name="Pangilinan J."/>
            <person name="Pereira M."/>
            <person name="Perotto S."/>
            <person name="Peter M."/>
            <person name="Riley R."/>
            <person name="Sitrit Y."/>
            <person name="Stielow B."/>
            <person name="Szollosi G."/>
            <person name="Zifcakova L."/>
            <person name="Stursova M."/>
            <person name="Spatafora J.W."/>
            <person name="Tedersoo L."/>
            <person name="Vaario L.-M."/>
            <person name="Yamada A."/>
            <person name="Yan M."/>
            <person name="Wang P."/>
            <person name="Xu J."/>
            <person name="Bruns T."/>
            <person name="Baldrian P."/>
            <person name="Vilgalys R."/>
            <person name="Henrissat B."/>
            <person name="Grigoriev I.V."/>
            <person name="Hibbett D."/>
            <person name="Nagy L.G."/>
            <person name="Martin F.M."/>
        </authorList>
    </citation>
    <scope>NUCLEOTIDE SEQUENCE</scope>
    <source>
        <strain evidence="3">Prilba</strain>
    </source>
</reference>
<feature type="transmembrane region" description="Helical" evidence="1">
    <location>
        <begin position="12"/>
        <end position="31"/>
    </location>
</feature>
<keyword evidence="1" id="KW-0472">Membrane</keyword>